<dbReference type="PANTHER" id="PTHR33376:SF5">
    <property type="entry name" value="EXTRACYTOPLASMIC SOLUTE RECEPTOR PROTEIN"/>
    <property type="match status" value="1"/>
</dbReference>
<dbReference type="Gene3D" id="3.40.190.170">
    <property type="entry name" value="Bacterial extracellular solute-binding protein, family 7"/>
    <property type="match status" value="1"/>
</dbReference>
<dbReference type="NCBIfam" id="NF037995">
    <property type="entry name" value="TRAP_S1"/>
    <property type="match status" value="1"/>
</dbReference>
<feature type="signal peptide" evidence="2">
    <location>
        <begin position="1"/>
        <end position="22"/>
    </location>
</feature>
<evidence type="ECO:0000256" key="1">
    <source>
        <dbReference type="ARBA" id="ARBA00022729"/>
    </source>
</evidence>
<evidence type="ECO:0000313" key="4">
    <source>
        <dbReference type="Proteomes" id="UP000236959"/>
    </source>
</evidence>
<dbReference type="AlphaFoldDB" id="A0A2S3UPZ6"/>
<sequence length="337" mass="36736">MKFRNLAAVAALSAGLATGVSAAEINLRMQTHYSPEAVSGQLAQEFIDNIERMSGGRVHIEMFWSSAVVATVEGFDAAATGILDGEMHGGAYQTGKNPAFQFVGDPMGGYDTPWELYSFYYFGGGEKAANELYEAHNMHLVGWWTGGQEAMSSSRPIAGPEDLKDWKFRSPPGLETEIFAELGASPIVIDFTEVFTSLETGIIDGADASSLANNVGLGLYDIVGHATYPGFHSMPVDHVTFNLEVWNSFPDDIKAIIETATQALAFKTSMTIHIANEEAAAMLKEKGVKLYDWSPEDRAEFRAGAQRAWDGWAEKTPEAKALVEAHRAFLRRIGKIQ</sequence>
<evidence type="ECO:0000313" key="3">
    <source>
        <dbReference type="EMBL" id="POF29756.1"/>
    </source>
</evidence>
<feature type="chain" id="PRO_5015527577" evidence="2">
    <location>
        <begin position="23"/>
        <end position="337"/>
    </location>
</feature>
<dbReference type="InterPro" id="IPR038404">
    <property type="entry name" value="TRAP_DctP_sf"/>
</dbReference>
<dbReference type="InterPro" id="IPR018389">
    <property type="entry name" value="DctP_fam"/>
</dbReference>
<dbReference type="RefSeq" id="WP_103223809.1">
    <property type="nucleotide sequence ID" value="NZ_PPCN01000008.1"/>
</dbReference>
<dbReference type="EMBL" id="PPCN01000008">
    <property type="protein sequence ID" value="POF29756.1"/>
    <property type="molecule type" value="Genomic_DNA"/>
</dbReference>
<dbReference type="PANTHER" id="PTHR33376">
    <property type="match status" value="1"/>
</dbReference>
<keyword evidence="1 2" id="KW-0732">Signal</keyword>
<dbReference type="GO" id="GO:0055085">
    <property type="term" value="P:transmembrane transport"/>
    <property type="evidence" value="ECO:0007669"/>
    <property type="project" value="InterPro"/>
</dbReference>
<comment type="caution">
    <text evidence="3">The sequence shown here is derived from an EMBL/GenBank/DDBJ whole genome shotgun (WGS) entry which is preliminary data.</text>
</comment>
<dbReference type="Proteomes" id="UP000236959">
    <property type="component" value="Unassembled WGS sequence"/>
</dbReference>
<reference evidence="3 4" key="1">
    <citation type="submission" date="2018-01" db="EMBL/GenBank/DDBJ databases">
        <title>Genomic Encyclopedia of Archaeal and Bacterial Type Strains, Phase II (KMG-II): from individual species to whole genera.</title>
        <authorList>
            <person name="Goeker M."/>
        </authorList>
    </citation>
    <scope>NUCLEOTIDE SEQUENCE [LARGE SCALE GENOMIC DNA]</scope>
    <source>
        <strain evidence="3 4">DSM 17023</strain>
    </source>
</reference>
<keyword evidence="4" id="KW-1185">Reference proteome</keyword>
<name>A0A2S3UPZ6_9HYPH</name>
<accession>A0A2S3UPZ6</accession>
<protein>
    <submittedName>
        <fullName evidence="3">TRAP-type mannitol/chloroaromatic compound transport system substrate-binding protein</fullName>
    </submittedName>
</protein>
<proteinExistence type="predicted"/>
<gene>
    <name evidence="3" type="ORF">CLV41_108181</name>
</gene>
<organism evidence="3 4">
    <name type="scientific">Roseibium marinum</name>
    <dbReference type="NCBI Taxonomy" id="281252"/>
    <lineage>
        <taxon>Bacteria</taxon>
        <taxon>Pseudomonadati</taxon>
        <taxon>Pseudomonadota</taxon>
        <taxon>Alphaproteobacteria</taxon>
        <taxon>Hyphomicrobiales</taxon>
        <taxon>Stappiaceae</taxon>
        <taxon>Roseibium</taxon>
    </lineage>
</organism>
<dbReference type="Pfam" id="PF03480">
    <property type="entry name" value="DctP"/>
    <property type="match status" value="1"/>
</dbReference>
<dbReference type="OrthoDB" id="9769667at2"/>
<evidence type="ECO:0000256" key="2">
    <source>
        <dbReference type="SAM" id="SignalP"/>
    </source>
</evidence>
<dbReference type="CDD" id="cd13604">
    <property type="entry name" value="PBP2_TRAP_ketoacid_lactate_like"/>
    <property type="match status" value="1"/>
</dbReference>